<dbReference type="AlphaFoldDB" id="A0A8S9YAX7"/>
<protein>
    <submittedName>
        <fullName evidence="2">Uncharacterized protein</fullName>
    </submittedName>
</protein>
<accession>A0A8S9YAX7</accession>
<organism evidence="2 3">
    <name type="scientific">Apolygus lucorum</name>
    <name type="common">Small green plant bug</name>
    <name type="synonym">Lygocoris lucorum</name>
    <dbReference type="NCBI Taxonomy" id="248454"/>
    <lineage>
        <taxon>Eukaryota</taxon>
        <taxon>Metazoa</taxon>
        <taxon>Ecdysozoa</taxon>
        <taxon>Arthropoda</taxon>
        <taxon>Hexapoda</taxon>
        <taxon>Insecta</taxon>
        <taxon>Pterygota</taxon>
        <taxon>Neoptera</taxon>
        <taxon>Paraneoptera</taxon>
        <taxon>Hemiptera</taxon>
        <taxon>Heteroptera</taxon>
        <taxon>Panheteroptera</taxon>
        <taxon>Cimicomorpha</taxon>
        <taxon>Miridae</taxon>
        <taxon>Mirini</taxon>
        <taxon>Apolygus</taxon>
    </lineage>
</organism>
<evidence type="ECO:0000313" key="3">
    <source>
        <dbReference type="Proteomes" id="UP000466442"/>
    </source>
</evidence>
<evidence type="ECO:0000313" key="2">
    <source>
        <dbReference type="EMBL" id="KAF6217046.1"/>
    </source>
</evidence>
<feature type="region of interest" description="Disordered" evidence="1">
    <location>
        <begin position="145"/>
        <end position="225"/>
    </location>
</feature>
<feature type="region of interest" description="Disordered" evidence="1">
    <location>
        <begin position="1"/>
        <end position="40"/>
    </location>
</feature>
<dbReference type="EMBL" id="WIXP02000001">
    <property type="protein sequence ID" value="KAF6217046.1"/>
    <property type="molecule type" value="Genomic_DNA"/>
</dbReference>
<sequence>MNPNTRGAKILGLLDPQMPPVPDENNLVKPAHLSPPPTESLHTENIHVYPDNDDVLPSSPLIHEAALFVQELRDFPPCPEEKMLSLPTTAVSEETVDDVNPFEALIQQAEIVINSDDSGYDPIEGTSYSVVVNEENPTIIRLTKIHNHNGNNPSISNSSDDEQDIDDDPNFSDSNEFDNGAENSDSRSSSSLEVSRNPNSASSENFRDEDEEMSQKKGKKRACNPENWVMKKLKTLRNRGHEYFGALSNGFTPEN</sequence>
<proteinExistence type="predicted"/>
<name>A0A8S9YAX7_APOLU</name>
<keyword evidence="3" id="KW-1185">Reference proteome</keyword>
<dbReference type="Proteomes" id="UP000466442">
    <property type="component" value="Linkage Group LG1"/>
</dbReference>
<feature type="compositionally biased region" description="Low complexity" evidence="1">
    <location>
        <begin position="186"/>
        <end position="200"/>
    </location>
</feature>
<comment type="caution">
    <text evidence="2">The sequence shown here is derived from an EMBL/GenBank/DDBJ whole genome shotgun (WGS) entry which is preliminary data.</text>
</comment>
<gene>
    <name evidence="2" type="ORF">GE061_001399</name>
</gene>
<reference evidence="2" key="1">
    <citation type="journal article" date="2021" name="Mol. Ecol. Resour.">
        <title>Apolygus lucorum genome provides insights into omnivorousness and mesophyll feeding.</title>
        <authorList>
            <person name="Liu Y."/>
            <person name="Liu H."/>
            <person name="Wang H."/>
            <person name="Huang T."/>
            <person name="Liu B."/>
            <person name="Yang B."/>
            <person name="Yin L."/>
            <person name="Li B."/>
            <person name="Zhang Y."/>
            <person name="Zhang S."/>
            <person name="Jiang F."/>
            <person name="Zhang X."/>
            <person name="Ren Y."/>
            <person name="Wang B."/>
            <person name="Wang S."/>
            <person name="Lu Y."/>
            <person name="Wu K."/>
            <person name="Fan W."/>
            <person name="Wang G."/>
        </authorList>
    </citation>
    <scope>NUCLEOTIDE SEQUENCE</scope>
    <source>
        <strain evidence="2">12Hb</strain>
    </source>
</reference>
<feature type="compositionally biased region" description="Acidic residues" evidence="1">
    <location>
        <begin position="159"/>
        <end position="170"/>
    </location>
</feature>
<evidence type="ECO:0000256" key="1">
    <source>
        <dbReference type="SAM" id="MobiDB-lite"/>
    </source>
</evidence>